<dbReference type="RefSeq" id="WP_011131699.1">
    <property type="nucleotide sequence ID" value="NC_005072.1"/>
</dbReference>
<comment type="similarity">
    <text evidence="1">Belongs to the YggT family.</text>
</comment>
<organism evidence="3 4">
    <name type="scientific">Prochlorococcus marinus subsp. pastoris (strain CCMP1986 / NIES-2087 / MED4)</name>
    <dbReference type="NCBI Taxonomy" id="59919"/>
    <lineage>
        <taxon>Bacteria</taxon>
        <taxon>Bacillati</taxon>
        <taxon>Cyanobacteriota</taxon>
        <taxon>Cyanophyceae</taxon>
        <taxon>Synechococcales</taxon>
        <taxon>Prochlorococcaceae</taxon>
        <taxon>Prochlorococcus</taxon>
    </lineage>
</organism>
<dbReference type="EMBL" id="BX548174">
    <property type="protein sequence ID" value="CAE18520.1"/>
    <property type="molecule type" value="Genomic_DNA"/>
</dbReference>
<dbReference type="KEGG" id="pmm:PMM0061"/>
<accession>Q7V3L4</accession>
<protein>
    <submittedName>
        <fullName evidence="3">YGGT family, conserved hypothetical integral membrane protein</fullName>
    </submittedName>
</protein>
<evidence type="ECO:0000313" key="3">
    <source>
        <dbReference type="EMBL" id="CAE18520.1"/>
    </source>
</evidence>
<evidence type="ECO:0000313" key="4">
    <source>
        <dbReference type="Proteomes" id="UP000001026"/>
    </source>
</evidence>
<dbReference type="GO" id="GO:0016020">
    <property type="term" value="C:membrane"/>
    <property type="evidence" value="ECO:0007669"/>
    <property type="project" value="InterPro"/>
</dbReference>
<proteinExistence type="inferred from homology"/>
<keyword evidence="2" id="KW-0812">Transmembrane</keyword>
<sequence length="101" mass="11222">MSQNYLHALDLTLGILLSFLTLVFLIRLILTWYPKVDLNKGFWLLIAIPTSSILNVTRKLIPPIGGVDVGPVIWIGIISFLREILVGQQGLIKLAILKSIS</sequence>
<dbReference type="HOGENOM" id="CLU_136788_3_0_3"/>
<dbReference type="InterPro" id="IPR003425">
    <property type="entry name" value="CCB3/YggT"/>
</dbReference>
<dbReference type="eggNOG" id="COG0762">
    <property type="taxonomic scope" value="Bacteria"/>
</dbReference>
<dbReference type="PANTHER" id="PTHR33219">
    <property type="entry name" value="YLMG HOMOLOG PROTEIN 2, CHLOROPLASTIC"/>
    <property type="match status" value="1"/>
</dbReference>
<feature type="transmembrane region" description="Helical" evidence="2">
    <location>
        <begin position="12"/>
        <end position="30"/>
    </location>
</feature>
<keyword evidence="2" id="KW-1133">Transmembrane helix</keyword>
<dbReference type="PANTHER" id="PTHR33219:SF14">
    <property type="entry name" value="PROTEIN COFACTOR ASSEMBLY OF COMPLEX C SUBUNIT B CCB3, CHLOROPLASTIC-RELATED"/>
    <property type="match status" value="1"/>
</dbReference>
<dbReference type="AlphaFoldDB" id="Q7V3L4"/>
<evidence type="ECO:0000256" key="2">
    <source>
        <dbReference type="SAM" id="Phobius"/>
    </source>
</evidence>
<dbReference type="Pfam" id="PF02325">
    <property type="entry name" value="CCB3_YggT"/>
    <property type="match status" value="1"/>
</dbReference>
<dbReference type="STRING" id="59919.PMM0061"/>
<keyword evidence="2" id="KW-0472">Membrane</keyword>
<feature type="transmembrane region" description="Helical" evidence="2">
    <location>
        <begin position="73"/>
        <end position="96"/>
    </location>
</feature>
<name>Q7V3L4_PROMP</name>
<gene>
    <name evidence="3" type="ordered locus">PMM0061</name>
</gene>
<dbReference type="Proteomes" id="UP000001026">
    <property type="component" value="Chromosome"/>
</dbReference>
<dbReference type="OrthoDB" id="9814445at2"/>
<reference evidence="3 4" key="1">
    <citation type="journal article" date="2003" name="Nature">
        <title>Genome divergence in two Prochlorococcus ecotypes reflects oceanic niche differentiation.</title>
        <authorList>
            <person name="Rocap G."/>
            <person name="Larimer F.W."/>
            <person name="Lamerdin J.E."/>
            <person name="Malfatti S."/>
            <person name="Chain P."/>
            <person name="Ahlgren N.A."/>
            <person name="Arellano A."/>
            <person name="Coleman M."/>
            <person name="Hauser L."/>
            <person name="Hess W.R."/>
            <person name="Johnson Z.I."/>
            <person name="Land M.L."/>
            <person name="Lindell D."/>
            <person name="Post A.F."/>
            <person name="Regala W."/>
            <person name="Shah M."/>
            <person name="Shaw S.L."/>
            <person name="Steglich C."/>
            <person name="Sullivan M.B."/>
            <person name="Ting C.S."/>
            <person name="Tolonen A."/>
            <person name="Webb E.A."/>
            <person name="Zinser E.R."/>
            <person name="Chisholm S.W."/>
        </authorList>
    </citation>
    <scope>NUCLEOTIDE SEQUENCE [LARGE SCALE GENOMIC DNA]</scope>
    <source>
        <strain evidence="4">CCMP1986 / NIES-2087 / MED4</strain>
    </source>
</reference>
<evidence type="ECO:0000256" key="1">
    <source>
        <dbReference type="ARBA" id="ARBA00010894"/>
    </source>
</evidence>